<proteinExistence type="predicted"/>
<dbReference type="Proteomes" id="UP000184532">
    <property type="component" value="Unassembled WGS sequence"/>
</dbReference>
<evidence type="ECO:0000313" key="1">
    <source>
        <dbReference type="EMBL" id="SHG27002.1"/>
    </source>
</evidence>
<dbReference type="OrthoDB" id="1062680at2"/>
<dbReference type="STRING" id="570519.SAMN04488116_0669"/>
<evidence type="ECO:0008006" key="3">
    <source>
        <dbReference type="Google" id="ProtNLM"/>
    </source>
</evidence>
<dbReference type="InterPro" id="IPR025345">
    <property type="entry name" value="DUF4249"/>
</dbReference>
<dbReference type="AlphaFoldDB" id="A0A1M5IFF9"/>
<dbReference type="EMBL" id="FQWL01000001">
    <property type="protein sequence ID" value="SHG27002.1"/>
    <property type="molecule type" value="Genomic_DNA"/>
</dbReference>
<dbReference type="Pfam" id="PF14054">
    <property type="entry name" value="DUF4249"/>
    <property type="match status" value="1"/>
</dbReference>
<reference evidence="2" key="1">
    <citation type="submission" date="2016-11" db="EMBL/GenBank/DDBJ databases">
        <authorList>
            <person name="Varghese N."/>
            <person name="Submissions S."/>
        </authorList>
    </citation>
    <scope>NUCLEOTIDE SEQUENCE [LARGE SCALE GENOMIC DNA]</scope>
    <source>
        <strain evidence="2">DSM 22638</strain>
    </source>
</reference>
<dbReference type="PROSITE" id="PS51257">
    <property type="entry name" value="PROKAR_LIPOPROTEIN"/>
    <property type="match status" value="1"/>
</dbReference>
<evidence type="ECO:0000313" key="2">
    <source>
        <dbReference type="Proteomes" id="UP000184532"/>
    </source>
</evidence>
<sequence>MIKRPITYSLIPYMVLPLLFYGCIEEFSAKFVDFESALVINATITDQLKQQEIQLSRTYKFSDEGPEGEQNAQVWVTSADGTRFDFQEGEAGTYRSEMAFAAVPNTDYTLSVTTQNGRSYTSNTARLSGSTQLDTLYAERITSDLGEDGMAIVISNSGDPESSGYYRYEYEETYKIIAPRFVGRDLAINPDGGWLFPERPLDEKVCYTTDLSSQIVLADTEDLDENRLERLMVRFISRDNYIISHRYSVLVRQYVQSFEAYNFYETLNNFSAQESLFSETQPGFLEGNVFSRDNKEEKVLGFFDVSTVHEKRIFFNYEDFFPGEPLPPYADPCGTSTPPEDKLFNQVDLNLIKYIDTNPEPGPFAGPYIITPRICGDCTVLGIPEVPEFWTE</sequence>
<gene>
    <name evidence="1" type="ORF">SAMN04488116_0669</name>
</gene>
<protein>
    <recommendedName>
        <fullName evidence="3">DUF4249 domain-containing protein</fullName>
    </recommendedName>
</protein>
<keyword evidence="2" id="KW-1185">Reference proteome</keyword>
<name>A0A1M5IFF9_9FLAO</name>
<organism evidence="1 2">
    <name type="scientific">Flagellimonas flava</name>
    <dbReference type="NCBI Taxonomy" id="570519"/>
    <lineage>
        <taxon>Bacteria</taxon>
        <taxon>Pseudomonadati</taxon>
        <taxon>Bacteroidota</taxon>
        <taxon>Flavobacteriia</taxon>
        <taxon>Flavobacteriales</taxon>
        <taxon>Flavobacteriaceae</taxon>
        <taxon>Flagellimonas</taxon>
    </lineage>
</organism>
<accession>A0A1M5IFF9</accession>